<feature type="region of interest" description="Disordered" evidence="1">
    <location>
        <begin position="95"/>
        <end position="193"/>
    </location>
</feature>
<feature type="region of interest" description="Disordered" evidence="1">
    <location>
        <begin position="1"/>
        <end position="28"/>
    </location>
</feature>
<protein>
    <submittedName>
        <fullName evidence="2">Uncharacterized protein</fullName>
    </submittedName>
</protein>
<evidence type="ECO:0000313" key="2">
    <source>
        <dbReference type="EMBL" id="GFR40375.1"/>
    </source>
</evidence>
<sequence length="193" mass="20129">QIVHDPCWTPAWQTTEQHTSNVPMSPEDPADAVIRAASRSIAQYAAEAASREPPWDGYGGLVRICDDESLREPGVVCAAVARQPTAPALAPCRPEAAAAATTCQGKIPREPRPAAGAPSPPPTAAAHPQQAPPPPPVVASDGAAPKPARTTADPHNTHLHRSSQGAISPIAGNLQQPPLIQPPQQPHQQPHQS</sequence>
<name>A0AAD3DEM2_9CHLO</name>
<reference evidence="2 3" key="1">
    <citation type="journal article" date="2021" name="Sci. Rep.">
        <title>Genome sequencing of the multicellular alga Astrephomene provides insights into convergent evolution of germ-soma differentiation.</title>
        <authorList>
            <person name="Yamashita S."/>
            <person name="Yamamoto K."/>
            <person name="Matsuzaki R."/>
            <person name="Suzuki S."/>
            <person name="Yamaguchi H."/>
            <person name="Hirooka S."/>
            <person name="Minakuchi Y."/>
            <person name="Miyagishima S."/>
            <person name="Kawachi M."/>
            <person name="Toyoda A."/>
            <person name="Nozaki H."/>
        </authorList>
    </citation>
    <scope>NUCLEOTIDE SEQUENCE [LARGE SCALE GENOMIC DNA]</scope>
    <source>
        <strain evidence="2 3">NIES-4017</strain>
    </source>
</reference>
<keyword evidence="3" id="KW-1185">Reference proteome</keyword>
<accession>A0AAD3DEM2</accession>
<dbReference type="AlphaFoldDB" id="A0AAD3DEM2"/>
<feature type="compositionally biased region" description="Polar residues" evidence="1">
    <location>
        <begin position="11"/>
        <end position="23"/>
    </location>
</feature>
<feature type="non-terminal residue" evidence="2">
    <location>
        <position position="193"/>
    </location>
</feature>
<comment type="caution">
    <text evidence="2">The sequence shown here is derived from an EMBL/GenBank/DDBJ whole genome shotgun (WGS) entry which is preliminary data.</text>
</comment>
<evidence type="ECO:0000313" key="3">
    <source>
        <dbReference type="Proteomes" id="UP001054857"/>
    </source>
</evidence>
<dbReference type="Proteomes" id="UP001054857">
    <property type="component" value="Unassembled WGS sequence"/>
</dbReference>
<proteinExistence type="predicted"/>
<dbReference type="EMBL" id="BMAR01000001">
    <property type="protein sequence ID" value="GFR40375.1"/>
    <property type="molecule type" value="Genomic_DNA"/>
</dbReference>
<organism evidence="2 3">
    <name type="scientific">Astrephomene gubernaculifera</name>
    <dbReference type="NCBI Taxonomy" id="47775"/>
    <lineage>
        <taxon>Eukaryota</taxon>
        <taxon>Viridiplantae</taxon>
        <taxon>Chlorophyta</taxon>
        <taxon>core chlorophytes</taxon>
        <taxon>Chlorophyceae</taxon>
        <taxon>CS clade</taxon>
        <taxon>Chlamydomonadales</taxon>
        <taxon>Astrephomenaceae</taxon>
        <taxon>Astrephomene</taxon>
    </lineage>
</organism>
<feature type="non-terminal residue" evidence="2">
    <location>
        <position position="1"/>
    </location>
</feature>
<evidence type="ECO:0000256" key="1">
    <source>
        <dbReference type="SAM" id="MobiDB-lite"/>
    </source>
</evidence>
<gene>
    <name evidence="2" type="ORF">Agub_g923</name>
</gene>